<gene>
    <name evidence="8" type="primary">LOC117563079</name>
</gene>
<dbReference type="RefSeq" id="XP_034097129.1">
    <property type="nucleotide sequence ID" value="XM_034241238.1"/>
</dbReference>
<keyword evidence="4" id="KW-0539">Nucleus</keyword>
<feature type="compositionally biased region" description="Pro residues" evidence="5">
    <location>
        <begin position="788"/>
        <end position="799"/>
    </location>
</feature>
<dbReference type="GO" id="GO:0051015">
    <property type="term" value="F:actin filament binding"/>
    <property type="evidence" value="ECO:0007669"/>
    <property type="project" value="TreeGrafter"/>
</dbReference>
<comment type="similarity">
    <text evidence="2">Belongs to the formin homology family. Cappuccino subfamily.</text>
</comment>
<dbReference type="GO" id="GO:0045010">
    <property type="term" value="P:actin nucleation"/>
    <property type="evidence" value="ECO:0007669"/>
    <property type="project" value="InterPro"/>
</dbReference>
<feature type="compositionally biased region" description="Basic and acidic residues" evidence="5">
    <location>
        <begin position="269"/>
        <end position="287"/>
    </location>
</feature>
<feature type="domain" description="FH2" evidence="6">
    <location>
        <begin position="926"/>
        <end position="1338"/>
    </location>
</feature>
<evidence type="ECO:0000256" key="3">
    <source>
        <dbReference type="ARBA" id="ARBA00023054"/>
    </source>
</evidence>
<feature type="compositionally biased region" description="Polar residues" evidence="5">
    <location>
        <begin position="770"/>
        <end position="786"/>
    </location>
</feature>
<comment type="subcellular location">
    <subcellularLocation>
        <location evidence="1">Nucleus</location>
    </subcellularLocation>
</comment>
<evidence type="ECO:0000313" key="7">
    <source>
        <dbReference type="Proteomes" id="UP000515161"/>
    </source>
</evidence>
<sequence length="1368" mass="153189">MESTRATLNLFIPISERSCTSPSLSHCRGPAAPFKAHLKHQGGLTFNCMEEGPVDTAKQGQADKFSKVLDDFPLCLECQTFMNMGNQHGTRLNFPGCAQDPKSPRLQIPRKRRRRVEGLGGFEHNFKITPGTPQAPPKARRLTKLQITSPPTFGEWDLEENKPIMCTPAAWRNRGMGKERVSSFEERNKCSQELKPAWRVNLSDALTANVHKSFSKNRKDLSVKEESALPDSDTDLSEYDNDTFLTYISPSRKQEDNFRNTQKAQQAVRDTDEIKKAGDTEKKSSQWRYEEMEKKAAERRVMGKIEEVEGIIRRVSLTSSDWIKEGSEEKDGDVVEMQNKGCSEEKPQLVEELRALGEALSQSLRQALKMEAAKTERTITEDKKTSHDANDKRPLTICSQSFSSTVRHASPSPRLSVASDESARRTLSSGSEGMSPLLSPLFTSRQFSLPLSLADLHEQDFSERHIRWRSSVEDSVFNQGAGRCGSATQVSDGRGNNEKKKRRKKVRLNEQNQTSEARKYDHLFSEEALQRQERIWQREVEESLSSCRSLSHPFRPKHIDFLRITAAEDDIFDSRPSSPLPPELRSEASTPGDGEERTPGRLQAVWPPLKEEKVGLKYTEAEHQAALLQLKRECKEELETLQEDFGQQLSRLRVENEDNVSRLEFSVSELQTLLSQAGTRRHGELKDVAVSTEDDFLHKSFRTVCIQTDRETFLKTPEDGEGATRASMGPQQQRVTPRKLDLTSISLSLAGHRDDSSSSSHDPPSLPHMQTPSVQPLAPSQTTKTQILPPPPPPPPPCFSSPLDLMQMSHSAPPPPPPPPPPPSTPGFAPPPPPPPSSTPGFAPPPPPPPPPPSTPGFAPPPPPPPPPPSTPGFAPPPPPPPPPPSTPGFAPPPPPPPPPPPSMPGFAPPPPPPPAGGFIVEKPPRKQTVEPSRPMKPLYWTRIHIQHNKNTLWNILEEPNIINAGQFEDLFAKTITHSKKKPLSEAYEKKAKAKKIIKLLEGKRSQAVGILISSLHLEMKDIQQAVLAVDHSVVDLETIEALYENRAQPEELERIRKHYETSEEEEVKLLDKPEQFLYELSQIPDFAGRAHCIIFQAAFIDGTASIQSKLNIVSSVCKALLESEGVMDVMGLVLALGNHMNGGNRTRGQADGFGLEILPKLKDVKSRDNRISLVDYVVSYYLHNVDENAGTDKSVFPLPEPQDVFLAAQVKFDDLNRDLRQLGRDLTRCEKDVRNVCSDSPEENLQPFKDKMEAFVLRARKEHAEASYQLMTVQKSFQDLTLYFGLKPKSGEKEVTAGHLFMLWFEFCADFKARWKRENKNISNERLKEAQLSVKRITSEKKVETRKINPNSLKERLRQKESNISSI</sequence>
<feature type="region of interest" description="Disordered" evidence="5">
    <location>
        <begin position="572"/>
        <end position="603"/>
    </location>
</feature>
<dbReference type="GO" id="GO:0005634">
    <property type="term" value="C:nucleus"/>
    <property type="evidence" value="ECO:0007669"/>
    <property type="project" value="UniProtKB-SubCell"/>
</dbReference>
<dbReference type="Pfam" id="PF02181">
    <property type="entry name" value="FH2"/>
    <property type="match status" value="1"/>
</dbReference>
<protein>
    <submittedName>
        <fullName evidence="8">Formin-like isoform X1</fullName>
    </submittedName>
</protein>
<feature type="region of interest" description="Disordered" evidence="5">
    <location>
        <begin position="714"/>
        <end position="934"/>
    </location>
</feature>
<dbReference type="GeneID" id="117563079"/>
<dbReference type="Proteomes" id="UP000515161">
    <property type="component" value="Unplaced"/>
</dbReference>
<keyword evidence="3" id="KW-0175">Coiled coil</keyword>
<name>A0A6P8W0J7_GYMAC</name>
<proteinExistence type="inferred from homology"/>
<dbReference type="GO" id="GO:0030866">
    <property type="term" value="P:cortical actin cytoskeleton organization"/>
    <property type="evidence" value="ECO:0007669"/>
    <property type="project" value="TreeGrafter"/>
</dbReference>
<dbReference type="GO" id="GO:0005737">
    <property type="term" value="C:cytoplasm"/>
    <property type="evidence" value="ECO:0007669"/>
    <property type="project" value="TreeGrafter"/>
</dbReference>
<dbReference type="PANTHER" id="PTHR45920:SF7">
    <property type="entry name" value="FORMIN-G"/>
    <property type="match status" value="1"/>
</dbReference>
<feature type="region of interest" description="Disordered" evidence="5">
    <location>
        <begin position="403"/>
        <end position="435"/>
    </location>
</feature>
<dbReference type="InParanoid" id="A0A6P8W0J7"/>
<dbReference type="GO" id="GO:0005884">
    <property type="term" value="C:actin filament"/>
    <property type="evidence" value="ECO:0007669"/>
    <property type="project" value="InterPro"/>
</dbReference>
<feature type="region of interest" description="Disordered" evidence="5">
    <location>
        <begin position="479"/>
        <end position="519"/>
    </location>
</feature>
<evidence type="ECO:0000256" key="4">
    <source>
        <dbReference type="ARBA" id="ARBA00023242"/>
    </source>
</evidence>
<dbReference type="InterPro" id="IPR042201">
    <property type="entry name" value="FH2_Formin_sf"/>
</dbReference>
<feature type="compositionally biased region" description="Pro residues" evidence="5">
    <location>
        <begin position="812"/>
        <end position="916"/>
    </location>
</feature>
<evidence type="ECO:0000313" key="8">
    <source>
        <dbReference type="RefSeq" id="XP_034097129.1"/>
    </source>
</evidence>
<dbReference type="SUPFAM" id="SSF101447">
    <property type="entry name" value="Formin homology 2 domain (FH2 domain)"/>
    <property type="match status" value="1"/>
</dbReference>
<dbReference type="PRINTS" id="PR00828">
    <property type="entry name" value="FORMIN"/>
</dbReference>
<dbReference type="FunFam" id="1.20.58.2220:FF:000005">
    <property type="entry name" value="Formin 1"/>
    <property type="match status" value="1"/>
</dbReference>
<dbReference type="SMART" id="SM00498">
    <property type="entry name" value="FH2"/>
    <property type="match status" value="1"/>
</dbReference>
<dbReference type="KEGG" id="gacu:117563079"/>
<dbReference type="PANTHER" id="PTHR45920">
    <property type="entry name" value="FORMIN HOMOLOGY 2 DOMAIN CONTAINING, ISOFORM I"/>
    <property type="match status" value="1"/>
</dbReference>
<organism evidence="7 8">
    <name type="scientific">Gymnodraco acuticeps</name>
    <name type="common">Antarctic dragonfish</name>
    <dbReference type="NCBI Taxonomy" id="8218"/>
    <lineage>
        <taxon>Eukaryota</taxon>
        <taxon>Metazoa</taxon>
        <taxon>Chordata</taxon>
        <taxon>Craniata</taxon>
        <taxon>Vertebrata</taxon>
        <taxon>Euteleostomi</taxon>
        <taxon>Actinopterygii</taxon>
        <taxon>Neopterygii</taxon>
        <taxon>Teleostei</taxon>
        <taxon>Neoteleostei</taxon>
        <taxon>Acanthomorphata</taxon>
        <taxon>Eupercaria</taxon>
        <taxon>Perciformes</taxon>
        <taxon>Notothenioidei</taxon>
        <taxon>Bathydraconidae</taxon>
        <taxon>Gymnodraco</taxon>
    </lineage>
</organism>
<dbReference type="PROSITE" id="PS51444">
    <property type="entry name" value="FH2"/>
    <property type="match status" value="1"/>
</dbReference>
<dbReference type="GO" id="GO:0008017">
    <property type="term" value="F:microtubule binding"/>
    <property type="evidence" value="ECO:0007669"/>
    <property type="project" value="InterPro"/>
</dbReference>
<evidence type="ECO:0000256" key="2">
    <source>
        <dbReference type="ARBA" id="ARBA00005271"/>
    </source>
</evidence>
<keyword evidence="7" id="KW-1185">Reference proteome</keyword>
<dbReference type="OrthoDB" id="427644at2759"/>
<feature type="region of interest" description="Disordered" evidence="5">
    <location>
        <begin position="253"/>
        <end position="287"/>
    </location>
</feature>
<dbReference type="InterPro" id="IPR001265">
    <property type="entry name" value="Formin_Cappuccino_subfam"/>
</dbReference>
<accession>A0A6P8W0J7</accession>
<evidence type="ECO:0000256" key="5">
    <source>
        <dbReference type="SAM" id="MobiDB-lite"/>
    </source>
</evidence>
<evidence type="ECO:0000259" key="6">
    <source>
        <dbReference type="PROSITE" id="PS51444"/>
    </source>
</evidence>
<dbReference type="InterPro" id="IPR015425">
    <property type="entry name" value="FH2_Formin"/>
</dbReference>
<reference evidence="8" key="1">
    <citation type="submission" date="2025-08" db="UniProtKB">
        <authorList>
            <consortium name="RefSeq"/>
        </authorList>
    </citation>
    <scope>IDENTIFICATION</scope>
</reference>
<dbReference type="Gene3D" id="1.20.58.2220">
    <property type="entry name" value="Formin, FH2 domain"/>
    <property type="match status" value="1"/>
</dbReference>
<evidence type="ECO:0000256" key="1">
    <source>
        <dbReference type="ARBA" id="ARBA00004123"/>
    </source>
</evidence>